<dbReference type="SUPFAM" id="SSF52540">
    <property type="entry name" value="P-loop containing nucleoside triphosphate hydrolases"/>
    <property type="match status" value="1"/>
</dbReference>
<accession>A0A4R5QA19</accession>
<comment type="caution">
    <text evidence="4">The sequence shown here is derived from an EMBL/GenBank/DDBJ whole genome shotgun (WGS) entry which is preliminary data.</text>
</comment>
<dbReference type="GO" id="GO:0016887">
    <property type="term" value="F:ATP hydrolysis activity"/>
    <property type="evidence" value="ECO:0007669"/>
    <property type="project" value="InterPro"/>
</dbReference>
<proteinExistence type="inferred from homology"/>
<dbReference type="InterPro" id="IPR050921">
    <property type="entry name" value="T4SS_GSP_E_ATPase"/>
</dbReference>
<protein>
    <submittedName>
        <fullName evidence="4">CpaF family protein</fullName>
    </submittedName>
</protein>
<feature type="compositionally biased region" description="Low complexity" evidence="2">
    <location>
        <begin position="28"/>
        <end position="44"/>
    </location>
</feature>
<dbReference type="RefSeq" id="WP_133291607.1">
    <property type="nucleotide sequence ID" value="NZ_SMSJ01000060.1"/>
</dbReference>
<evidence type="ECO:0000313" key="5">
    <source>
        <dbReference type="Proteomes" id="UP000295096"/>
    </source>
</evidence>
<organism evidence="4 5">
    <name type="scientific">Dankookia rubra</name>
    <dbReference type="NCBI Taxonomy" id="1442381"/>
    <lineage>
        <taxon>Bacteria</taxon>
        <taxon>Pseudomonadati</taxon>
        <taxon>Pseudomonadota</taxon>
        <taxon>Alphaproteobacteria</taxon>
        <taxon>Acetobacterales</taxon>
        <taxon>Roseomonadaceae</taxon>
        <taxon>Dankookia</taxon>
    </lineage>
</organism>
<dbReference type="PANTHER" id="PTHR30486:SF15">
    <property type="entry name" value="TYPE II_IV SECRETION SYSTEM ATPASE"/>
    <property type="match status" value="1"/>
</dbReference>
<evidence type="ECO:0000259" key="3">
    <source>
        <dbReference type="Pfam" id="PF00437"/>
    </source>
</evidence>
<sequence length="464" mass="50750">MSNALVPSFGRRRPEPAPSPAGPVMRQAAEAAAPAAPAARPGPGAGAPLAELRALCLARIDPATVATMAPDRLAAEVERLLAEVATEQRMQLNAREQRQLALDLVDDMLGLGPLEPLLEDEAITDIMVNGHDKVFVEQRGKVVLSGIRFRDNQHLANIAQRIAAAVGRRIDESSPMVDARLADGSRVNIVFPPLAIDGPAVSIRKFARRVIDFDKLVEYGALTRPMARALQVAARCRLNVVISGGTGSGKTTMLNALSRMIDPGERVVTVEDAAELQLQQPHVVRLETRPPSLEGRGEVTQRDLVRNALRMRPDRIILGECRGPEAFDMLQAMNTGHDGSMSTVHANTSRDALIRIENMVMMGSFGLPTKAIRTQIAGAVDLILQVERQRDGSRRLVQVTELVGLEGDVFTLNDIFQLEHEGEDQDGRLRVRWKVSRARPAFMPRLAYFGQERAWAAALEEAER</sequence>
<dbReference type="Gene3D" id="3.30.450.380">
    <property type="match status" value="1"/>
</dbReference>
<feature type="region of interest" description="Disordered" evidence="2">
    <location>
        <begin position="1"/>
        <end position="44"/>
    </location>
</feature>
<dbReference type="OrthoDB" id="9810761at2"/>
<comment type="similarity">
    <text evidence="1">Belongs to the GSP E family.</text>
</comment>
<gene>
    <name evidence="4" type="ORF">E2C06_26545</name>
</gene>
<dbReference type="CDD" id="cd01130">
    <property type="entry name" value="VirB11-like_ATPase"/>
    <property type="match status" value="1"/>
</dbReference>
<feature type="domain" description="Bacterial type II secretion system protein E" evidence="3">
    <location>
        <begin position="110"/>
        <end position="385"/>
    </location>
</feature>
<evidence type="ECO:0000313" key="4">
    <source>
        <dbReference type="EMBL" id="TDH59606.1"/>
    </source>
</evidence>
<evidence type="ECO:0000256" key="1">
    <source>
        <dbReference type="ARBA" id="ARBA00006611"/>
    </source>
</evidence>
<name>A0A4R5QA19_9PROT</name>
<keyword evidence="5" id="KW-1185">Reference proteome</keyword>
<dbReference type="Gene3D" id="3.40.50.300">
    <property type="entry name" value="P-loop containing nucleotide triphosphate hydrolases"/>
    <property type="match status" value="1"/>
</dbReference>
<reference evidence="4 5" key="1">
    <citation type="journal article" date="2016" name="J. Microbiol.">
        <title>Dankookia rubra gen. nov., sp. nov., an alphaproteobacterium isolated from sediment of a shallow stream.</title>
        <authorList>
            <person name="Kim W.H."/>
            <person name="Kim D.H."/>
            <person name="Kang K."/>
            <person name="Ahn T.Y."/>
        </authorList>
    </citation>
    <scope>NUCLEOTIDE SEQUENCE [LARGE SCALE GENOMIC DNA]</scope>
    <source>
        <strain evidence="4 5">JCM30602</strain>
    </source>
</reference>
<dbReference type="InterPro" id="IPR027417">
    <property type="entry name" value="P-loop_NTPase"/>
</dbReference>
<dbReference type="PANTHER" id="PTHR30486">
    <property type="entry name" value="TWITCHING MOTILITY PROTEIN PILT"/>
    <property type="match status" value="1"/>
</dbReference>
<dbReference type="AlphaFoldDB" id="A0A4R5QA19"/>
<dbReference type="EMBL" id="SMSJ01000060">
    <property type="protein sequence ID" value="TDH59606.1"/>
    <property type="molecule type" value="Genomic_DNA"/>
</dbReference>
<dbReference type="Proteomes" id="UP000295096">
    <property type="component" value="Unassembled WGS sequence"/>
</dbReference>
<dbReference type="Pfam" id="PF00437">
    <property type="entry name" value="T2SSE"/>
    <property type="match status" value="1"/>
</dbReference>
<evidence type="ECO:0000256" key="2">
    <source>
        <dbReference type="SAM" id="MobiDB-lite"/>
    </source>
</evidence>
<dbReference type="InterPro" id="IPR001482">
    <property type="entry name" value="T2SS/T4SS_dom"/>
</dbReference>